<evidence type="ECO:0000256" key="6">
    <source>
        <dbReference type="SAM" id="MobiDB-lite"/>
    </source>
</evidence>
<feature type="compositionally biased region" description="Basic and acidic residues" evidence="6">
    <location>
        <begin position="560"/>
        <end position="571"/>
    </location>
</feature>
<gene>
    <name evidence="8" type="ORF">N7496_002075</name>
</gene>
<reference evidence="8" key="2">
    <citation type="journal article" date="2023" name="IMA Fungus">
        <title>Comparative genomic study of the Penicillium genus elucidates a diverse pangenome and 15 lateral gene transfer events.</title>
        <authorList>
            <person name="Petersen C."/>
            <person name="Sorensen T."/>
            <person name="Nielsen M.R."/>
            <person name="Sondergaard T.E."/>
            <person name="Sorensen J.L."/>
            <person name="Fitzpatrick D.A."/>
            <person name="Frisvad J.C."/>
            <person name="Nielsen K.L."/>
        </authorList>
    </citation>
    <scope>NUCLEOTIDE SEQUENCE</scope>
    <source>
        <strain evidence="8">IBT 29864</strain>
    </source>
</reference>
<evidence type="ECO:0000256" key="1">
    <source>
        <dbReference type="ARBA" id="ARBA00004123"/>
    </source>
</evidence>
<feature type="domain" description="HAT C-terminal dimerisation" evidence="7">
    <location>
        <begin position="371"/>
        <end position="433"/>
    </location>
</feature>
<dbReference type="EMBL" id="JAPZBS010000002">
    <property type="protein sequence ID" value="KAJ5379647.1"/>
    <property type="molecule type" value="Genomic_DNA"/>
</dbReference>
<sequence length="571" mass="66027">MRIRTTARSYLALSHFMGSDLSVVLLDLLQKHRIEDLVLTVTTDNASNNFTFIESVQNSLQSFELPNQTPIIRMPCMAHVIQLSLNALLGKMEAVPKNDKEEVEWIEAENNARRENREIVRRLAVWINKSSQRREAFLNLQAKEPKLLPMQDVKTRWNSTFLMLRRAKRLRATFDEYCPEYDLQDLVLSPDEWRQIDYLLTITQPFFTFTTTLSKTKDVSVHIVFGIYNMLFDHLEKSIAQLARKKVKWKTTMMSALQQAKQKLSDYYAQTDEIHGDLYAIATIIAPQTKVHFFPGKNWTGTYRAQYRKSLEKYLEPYQQRYWESQPTANGQSSAEQISELDILITPDVSTENQTNGLSELDRYLGISTRMINPRVFWKNNQHEFPILASIARDVLSIPATGSGVERLFNSARDICHYRRGSLKPKKISDLMIFMCTTRFQIESEQLAFIEEYLTTQEIQAVSEEQDAQKPKGPKGPKECKDEFDLISDDEDALAATSETLPVPSRIALGKRPRKDDIENPEPLIELDDEDEIPLPDICDHYGESSAERRTSGRVPKRSKRDDNEWEYPKP</sequence>
<feature type="region of interest" description="Disordered" evidence="6">
    <location>
        <begin position="507"/>
        <end position="571"/>
    </location>
</feature>
<evidence type="ECO:0000256" key="2">
    <source>
        <dbReference type="ARBA" id="ARBA00022723"/>
    </source>
</evidence>
<keyword evidence="9" id="KW-1185">Reference proteome</keyword>
<dbReference type="Proteomes" id="UP001147782">
    <property type="component" value="Unassembled WGS sequence"/>
</dbReference>
<dbReference type="OrthoDB" id="2677621at2759"/>
<evidence type="ECO:0000256" key="4">
    <source>
        <dbReference type="ARBA" id="ARBA00022833"/>
    </source>
</evidence>
<feature type="compositionally biased region" description="Acidic residues" evidence="6">
    <location>
        <begin position="525"/>
        <end position="534"/>
    </location>
</feature>
<evidence type="ECO:0000313" key="8">
    <source>
        <dbReference type="EMBL" id="KAJ5379647.1"/>
    </source>
</evidence>
<dbReference type="GeneID" id="81434183"/>
<organism evidence="8 9">
    <name type="scientific">Penicillium cataractarum</name>
    <dbReference type="NCBI Taxonomy" id="2100454"/>
    <lineage>
        <taxon>Eukaryota</taxon>
        <taxon>Fungi</taxon>
        <taxon>Dikarya</taxon>
        <taxon>Ascomycota</taxon>
        <taxon>Pezizomycotina</taxon>
        <taxon>Eurotiomycetes</taxon>
        <taxon>Eurotiomycetidae</taxon>
        <taxon>Eurotiales</taxon>
        <taxon>Aspergillaceae</taxon>
        <taxon>Penicillium</taxon>
    </lineage>
</organism>
<keyword evidence="5" id="KW-0539">Nucleus</keyword>
<evidence type="ECO:0000313" key="9">
    <source>
        <dbReference type="Proteomes" id="UP001147782"/>
    </source>
</evidence>
<dbReference type="GO" id="GO:0046983">
    <property type="term" value="F:protein dimerization activity"/>
    <property type="evidence" value="ECO:0007669"/>
    <property type="project" value="InterPro"/>
</dbReference>
<keyword evidence="3" id="KW-0863">Zinc-finger</keyword>
<dbReference type="Pfam" id="PF05699">
    <property type="entry name" value="Dimer_Tnp_hAT"/>
    <property type="match status" value="1"/>
</dbReference>
<dbReference type="RefSeq" id="XP_056557218.1">
    <property type="nucleotide sequence ID" value="XM_056695006.1"/>
</dbReference>
<comment type="subcellular location">
    <subcellularLocation>
        <location evidence="1">Nucleus</location>
    </subcellularLocation>
</comment>
<evidence type="ECO:0000256" key="3">
    <source>
        <dbReference type="ARBA" id="ARBA00022771"/>
    </source>
</evidence>
<dbReference type="PANTHER" id="PTHR46481:SF10">
    <property type="entry name" value="ZINC FINGER BED DOMAIN-CONTAINING PROTEIN 39"/>
    <property type="match status" value="1"/>
</dbReference>
<evidence type="ECO:0000256" key="5">
    <source>
        <dbReference type="ARBA" id="ARBA00023242"/>
    </source>
</evidence>
<dbReference type="PANTHER" id="PTHR46481">
    <property type="entry name" value="ZINC FINGER BED DOMAIN-CONTAINING PROTEIN 4"/>
    <property type="match status" value="1"/>
</dbReference>
<feature type="compositionally biased region" description="Basic and acidic residues" evidence="6">
    <location>
        <begin position="538"/>
        <end position="551"/>
    </location>
</feature>
<comment type="caution">
    <text evidence="8">The sequence shown here is derived from an EMBL/GenBank/DDBJ whole genome shotgun (WGS) entry which is preliminary data.</text>
</comment>
<proteinExistence type="predicted"/>
<keyword evidence="4" id="KW-0862">Zinc</keyword>
<dbReference type="SUPFAM" id="SSF53098">
    <property type="entry name" value="Ribonuclease H-like"/>
    <property type="match status" value="1"/>
</dbReference>
<reference evidence="8" key="1">
    <citation type="submission" date="2022-11" db="EMBL/GenBank/DDBJ databases">
        <authorList>
            <person name="Petersen C."/>
        </authorList>
    </citation>
    <scope>NUCLEOTIDE SEQUENCE</scope>
    <source>
        <strain evidence="8">IBT 29864</strain>
    </source>
</reference>
<dbReference type="InterPro" id="IPR052035">
    <property type="entry name" value="ZnF_BED_domain_contain"/>
</dbReference>
<dbReference type="AlphaFoldDB" id="A0A9W9VF24"/>
<dbReference type="InterPro" id="IPR008906">
    <property type="entry name" value="HATC_C_dom"/>
</dbReference>
<protein>
    <recommendedName>
        <fullName evidence="7">HAT C-terminal dimerisation domain-containing protein</fullName>
    </recommendedName>
</protein>
<dbReference type="InterPro" id="IPR012337">
    <property type="entry name" value="RNaseH-like_sf"/>
</dbReference>
<dbReference type="GO" id="GO:0005634">
    <property type="term" value="C:nucleus"/>
    <property type="evidence" value="ECO:0007669"/>
    <property type="project" value="UniProtKB-SubCell"/>
</dbReference>
<dbReference type="GO" id="GO:0008270">
    <property type="term" value="F:zinc ion binding"/>
    <property type="evidence" value="ECO:0007669"/>
    <property type="project" value="UniProtKB-KW"/>
</dbReference>
<accession>A0A9W9VF24</accession>
<evidence type="ECO:0000259" key="7">
    <source>
        <dbReference type="Pfam" id="PF05699"/>
    </source>
</evidence>
<keyword evidence="2" id="KW-0479">Metal-binding</keyword>
<name>A0A9W9VF24_9EURO</name>